<feature type="region of interest" description="Disordered" evidence="1">
    <location>
        <begin position="253"/>
        <end position="315"/>
    </location>
</feature>
<evidence type="ECO:0000313" key="2">
    <source>
        <dbReference type="EMBL" id="QDS77360.1"/>
    </source>
</evidence>
<feature type="region of interest" description="Disordered" evidence="1">
    <location>
        <begin position="174"/>
        <end position="202"/>
    </location>
</feature>
<dbReference type="EMBL" id="CP042201">
    <property type="protein sequence ID" value="QDS77360.1"/>
    <property type="molecule type" value="Genomic_DNA"/>
</dbReference>
<feature type="compositionally biased region" description="Basic and acidic residues" evidence="1">
    <location>
        <begin position="187"/>
        <end position="202"/>
    </location>
</feature>
<accession>A0A517LP00</accession>
<evidence type="ECO:0000313" key="3">
    <source>
        <dbReference type="Proteomes" id="UP000316270"/>
    </source>
</evidence>
<feature type="compositionally biased region" description="Low complexity" evidence="1">
    <location>
        <begin position="266"/>
        <end position="277"/>
    </location>
</feature>
<dbReference type="AlphaFoldDB" id="A0A517LP00"/>
<feature type="region of interest" description="Disordered" evidence="1">
    <location>
        <begin position="360"/>
        <end position="379"/>
    </location>
</feature>
<feature type="compositionally biased region" description="Pro residues" evidence="1">
    <location>
        <begin position="278"/>
        <end position="298"/>
    </location>
</feature>
<dbReference type="Proteomes" id="UP000316270">
    <property type="component" value="Chromosome 17"/>
</dbReference>
<evidence type="ECO:0008006" key="4">
    <source>
        <dbReference type="Google" id="ProtNLM"/>
    </source>
</evidence>
<organism evidence="2 3">
    <name type="scientific">Venturia effusa</name>
    <dbReference type="NCBI Taxonomy" id="50376"/>
    <lineage>
        <taxon>Eukaryota</taxon>
        <taxon>Fungi</taxon>
        <taxon>Dikarya</taxon>
        <taxon>Ascomycota</taxon>
        <taxon>Pezizomycotina</taxon>
        <taxon>Dothideomycetes</taxon>
        <taxon>Pleosporomycetidae</taxon>
        <taxon>Venturiales</taxon>
        <taxon>Venturiaceae</taxon>
        <taxon>Venturia</taxon>
    </lineage>
</organism>
<gene>
    <name evidence="2" type="ORF">FKW77_005527</name>
</gene>
<proteinExistence type="predicted"/>
<keyword evidence="3" id="KW-1185">Reference proteome</keyword>
<protein>
    <recommendedName>
        <fullName evidence="4">Fungal N-terminal domain-containing protein</fullName>
    </recommendedName>
</protein>
<sequence>MDPLSIVVASVALVETANTVATVLIDTYRDYTNAPTEMVEVADQITTCSGCVDIFANSIKGARLPRDFHSVAQNLIHQCQKIFKELSEIVADQNRLRYAFGKKKTIIKKQKDLKRLQHMFIFLTACYIHHPSQQPEINSLQGTLQNLPVQISMPNSSGRGSTLLYEATLTLKPSAASGSSRTSSKPSDGDSKIGRHGLDNMRRSPYFSESFLQPPQNKADFARFQIEEPDEEGRYEVLSREEASRDVEELLSRWFQSPSPDPSSPRPSARRTAAAPIPKAPIPRAPKPPRAPEPPPPGHYHDSEDEEEDFDHIHVPYPDDDGFPLARHTVSPLDDLPLAPRYPVTQNYPPVREYAPAQTRPLRPAGTRPAIGPRGGSVMSNPAYPPTGVGVGIGLVMGVMVK</sequence>
<evidence type="ECO:0000256" key="1">
    <source>
        <dbReference type="SAM" id="MobiDB-lite"/>
    </source>
</evidence>
<reference evidence="2 3" key="1">
    <citation type="submission" date="2019-07" db="EMBL/GenBank/DDBJ databases">
        <title>Finished genome of Venturia effusa.</title>
        <authorList>
            <person name="Young C.A."/>
            <person name="Cox M.P."/>
            <person name="Ganley A.R.D."/>
            <person name="David W.J."/>
        </authorList>
    </citation>
    <scope>NUCLEOTIDE SEQUENCE [LARGE SCALE GENOMIC DNA]</scope>
    <source>
        <strain evidence="3">albino</strain>
    </source>
</reference>
<dbReference type="OrthoDB" id="661148at2759"/>
<feature type="compositionally biased region" description="Low complexity" evidence="1">
    <location>
        <begin position="174"/>
        <end position="186"/>
    </location>
</feature>
<name>A0A517LP00_9PEZI</name>
<dbReference type="STRING" id="50376.A0A517LP00"/>